<dbReference type="AlphaFoldDB" id="A0A7J9H612"/>
<dbReference type="EMBL" id="JABFAD010000008">
    <property type="protein sequence ID" value="MBA0805162.1"/>
    <property type="molecule type" value="Genomic_DNA"/>
</dbReference>
<gene>
    <name evidence="8" type="ORF">Gohar_004702</name>
</gene>
<evidence type="ECO:0000256" key="4">
    <source>
        <dbReference type="ARBA" id="ARBA00022528"/>
    </source>
</evidence>
<evidence type="ECO:0008006" key="10">
    <source>
        <dbReference type="Google" id="ProtNLM"/>
    </source>
</evidence>
<evidence type="ECO:0000256" key="7">
    <source>
        <dbReference type="ARBA" id="ARBA00023136"/>
    </source>
</evidence>
<keyword evidence="5" id="KW-0934">Plastid</keyword>
<comment type="similarity">
    <text evidence="3">Belongs to the glycosyltransferase group 1 family. Glycosyltransferase 4 subfamily.</text>
</comment>
<accession>A0A7J9H612</accession>
<evidence type="ECO:0000256" key="1">
    <source>
        <dbReference type="ARBA" id="ARBA00004229"/>
    </source>
</evidence>
<evidence type="ECO:0000256" key="6">
    <source>
        <dbReference type="ARBA" id="ARBA00022679"/>
    </source>
</evidence>
<dbReference type="PANTHER" id="PTHR46132:SF1">
    <property type="entry name" value="DIGALACTOSYLDIACYLGLYCEROL SYNTHASE 2, CHLOROPLASTIC"/>
    <property type="match status" value="1"/>
</dbReference>
<comment type="subcellular location">
    <subcellularLocation>
        <location evidence="2">Membrane</location>
    </subcellularLocation>
    <subcellularLocation>
        <location evidence="1">Plastid</location>
        <location evidence="1">Chloroplast</location>
    </subcellularLocation>
</comment>
<reference evidence="8 9" key="1">
    <citation type="journal article" date="2019" name="Genome Biol. Evol.">
        <title>Insights into the evolution of the New World diploid cottons (Gossypium, subgenus Houzingenia) based on genome sequencing.</title>
        <authorList>
            <person name="Grover C.E."/>
            <person name="Arick M.A. 2nd"/>
            <person name="Thrash A."/>
            <person name="Conover J.L."/>
            <person name="Sanders W.S."/>
            <person name="Peterson D.G."/>
            <person name="Frelichowski J.E."/>
            <person name="Scheffler J.A."/>
            <person name="Scheffler B.E."/>
            <person name="Wendel J.F."/>
        </authorList>
    </citation>
    <scope>NUCLEOTIDE SEQUENCE [LARGE SCALE GENOMIC DNA]</scope>
    <source>
        <strain evidence="8">0</strain>
        <tissue evidence="8">Leaf</tissue>
    </source>
</reference>
<dbReference type="InterPro" id="IPR044525">
    <property type="entry name" value="DGDG1/2"/>
</dbReference>
<dbReference type="GO" id="GO:0009707">
    <property type="term" value="C:chloroplast outer membrane"/>
    <property type="evidence" value="ECO:0007669"/>
    <property type="project" value="TreeGrafter"/>
</dbReference>
<comment type="caution">
    <text evidence="8">The sequence shown here is derived from an EMBL/GenBank/DDBJ whole genome shotgun (WGS) entry which is preliminary data.</text>
</comment>
<dbReference type="OrthoDB" id="44480at2759"/>
<proteinExistence type="inferred from homology"/>
<dbReference type="GO" id="GO:0019375">
    <property type="term" value="P:galactolipid biosynthetic process"/>
    <property type="evidence" value="ECO:0007669"/>
    <property type="project" value="TreeGrafter"/>
</dbReference>
<sequence length="128" mass="13962">LAGLEIDLYGNREDSDQVKEAGNKLKLVVRVHPDVVCTTTAEALAMGKIVICANHPSNDFFKQFSNCRTYDDGNGFIEATRNAEPAPLTDALRRAFGAIPGSLYPDEEQCKELGLFTLTGRVGSKKDN</sequence>
<evidence type="ECO:0000256" key="2">
    <source>
        <dbReference type="ARBA" id="ARBA00004370"/>
    </source>
</evidence>
<dbReference type="GO" id="GO:0046481">
    <property type="term" value="F:digalactosyldiacylglycerol synthase activity"/>
    <property type="evidence" value="ECO:0007669"/>
    <property type="project" value="InterPro"/>
</dbReference>
<evidence type="ECO:0000256" key="3">
    <source>
        <dbReference type="ARBA" id="ARBA00009481"/>
    </source>
</evidence>
<keyword evidence="6" id="KW-0808">Transferase</keyword>
<protein>
    <recommendedName>
        <fullName evidence="10">Digalactosyldiacylglycerol synthase</fullName>
    </recommendedName>
</protein>
<evidence type="ECO:0000313" key="9">
    <source>
        <dbReference type="Proteomes" id="UP000593560"/>
    </source>
</evidence>
<keyword evidence="4" id="KW-0150">Chloroplast</keyword>
<organism evidence="8 9">
    <name type="scientific">Gossypium harknessii</name>
    <dbReference type="NCBI Taxonomy" id="34285"/>
    <lineage>
        <taxon>Eukaryota</taxon>
        <taxon>Viridiplantae</taxon>
        <taxon>Streptophyta</taxon>
        <taxon>Embryophyta</taxon>
        <taxon>Tracheophyta</taxon>
        <taxon>Spermatophyta</taxon>
        <taxon>Magnoliopsida</taxon>
        <taxon>eudicotyledons</taxon>
        <taxon>Gunneridae</taxon>
        <taxon>Pentapetalae</taxon>
        <taxon>rosids</taxon>
        <taxon>malvids</taxon>
        <taxon>Malvales</taxon>
        <taxon>Malvaceae</taxon>
        <taxon>Malvoideae</taxon>
        <taxon>Gossypium</taxon>
    </lineage>
</organism>
<keyword evidence="7" id="KW-0472">Membrane</keyword>
<evidence type="ECO:0000256" key="5">
    <source>
        <dbReference type="ARBA" id="ARBA00022640"/>
    </source>
</evidence>
<feature type="non-terminal residue" evidence="8">
    <location>
        <position position="128"/>
    </location>
</feature>
<evidence type="ECO:0000313" key="8">
    <source>
        <dbReference type="EMBL" id="MBA0805162.1"/>
    </source>
</evidence>
<dbReference type="PANTHER" id="PTHR46132">
    <property type="entry name" value="DIGALACTOSYLDIACYLGLYCEROL SYNTHASE 2, CHLOROPLASTIC"/>
    <property type="match status" value="1"/>
</dbReference>
<dbReference type="Proteomes" id="UP000593560">
    <property type="component" value="Unassembled WGS sequence"/>
</dbReference>
<keyword evidence="9" id="KW-1185">Reference proteome</keyword>
<name>A0A7J9H612_9ROSI</name>